<keyword evidence="8 10" id="KW-0333">Golgi apparatus</keyword>
<gene>
    <name evidence="12" type="primary">beta3GalTII</name>
</gene>
<dbReference type="PANTHER" id="PTHR11214:SF3">
    <property type="entry name" value="BETA-1,3-GALACTOSYLTRANSFERASE 6"/>
    <property type="match status" value="1"/>
</dbReference>
<comment type="similarity">
    <text evidence="2 10">Belongs to the glycosyltransferase 31 family.</text>
</comment>
<evidence type="ECO:0000256" key="2">
    <source>
        <dbReference type="ARBA" id="ARBA00008661"/>
    </source>
</evidence>
<dbReference type="Proteomes" id="UP001652661">
    <property type="component" value="Chromosome 2R"/>
</dbReference>
<dbReference type="InterPro" id="IPR002659">
    <property type="entry name" value="Glyco_trans_31"/>
</dbReference>
<evidence type="ECO:0000256" key="8">
    <source>
        <dbReference type="ARBA" id="ARBA00023034"/>
    </source>
</evidence>
<sequence>MMRRMNNLVTLFTAASAFFFGSFITKILSTVDKCPTHRSGVGAQLEHHPDLFLIVLVLSSPRNVDHRNTMRSTWLRYVEQPLALPYFPEEQIYLPTYYANGHLMAERVESQRKRLRQYINWQGSISTRSSRKTQRGIRVKHFFAIGTGQMSRDLHAELQNEHMQHNDLLLLQKHPETYHNLTEKLLQSLDTLTQRYEFSYLIKVDDDTYVKLDSLLNELVSYDRKLLRNAVEYGNDPLPQLYWGYFSGRSKIKTKGRWKESNYYLSKNYLPYALGGGYVLSRKLCEYIANSSHMLSPYASEDVSVGTWLAPFRHIYRWHDPRFDTAYISRKCKPYHLVLHKCSQERMKKINDGKLCSTDTSPSSLPEYYYDWMKVADQCCDNLVE</sequence>
<evidence type="ECO:0000313" key="12">
    <source>
        <dbReference type="RefSeq" id="XP_017034766.1"/>
    </source>
</evidence>
<evidence type="ECO:0000256" key="3">
    <source>
        <dbReference type="ARBA" id="ARBA00022676"/>
    </source>
</evidence>
<proteinExistence type="inferred from homology"/>
<keyword evidence="6" id="KW-0735">Signal-anchor</keyword>
<dbReference type="FunFam" id="3.90.550.50:FF:000065">
    <property type="entry name" value="Hexosyltransferase"/>
    <property type="match status" value="1"/>
</dbReference>
<dbReference type="GO" id="GO:0006493">
    <property type="term" value="P:protein O-linked glycosylation"/>
    <property type="evidence" value="ECO:0007669"/>
    <property type="project" value="TreeGrafter"/>
</dbReference>
<reference evidence="11" key="1">
    <citation type="submission" date="2025-05" db="UniProtKB">
        <authorList>
            <consortium name="RefSeq"/>
        </authorList>
    </citation>
    <scope>NUCLEOTIDE SEQUENCE [LARGE SCALE GENOMIC DNA]</scope>
    <source>
        <strain evidence="11">14028-0561.14</strain>
    </source>
</reference>
<dbReference type="GO" id="GO:0006024">
    <property type="term" value="P:glycosaminoglycan biosynthetic process"/>
    <property type="evidence" value="ECO:0007669"/>
    <property type="project" value="TreeGrafter"/>
</dbReference>
<keyword evidence="9" id="KW-0472">Membrane</keyword>
<accession>A0A6P4JGT7</accession>
<dbReference type="EC" id="2.4.1.-" evidence="10"/>
<evidence type="ECO:0000256" key="4">
    <source>
        <dbReference type="ARBA" id="ARBA00022679"/>
    </source>
</evidence>
<evidence type="ECO:0000256" key="5">
    <source>
        <dbReference type="ARBA" id="ARBA00022692"/>
    </source>
</evidence>
<reference evidence="12" key="2">
    <citation type="submission" date="2025-08" db="UniProtKB">
        <authorList>
            <consortium name="RefSeq"/>
        </authorList>
    </citation>
    <scope>IDENTIFICATION</scope>
    <source>
        <strain evidence="12">14028-0561.14</strain>
        <tissue evidence="12">Whole fly</tissue>
    </source>
</reference>
<name>A0A6P4JGT7_DROKI</name>
<keyword evidence="11" id="KW-1185">Reference proteome</keyword>
<keyword evidence="5" id="KW-0812">Transmembrane</keyword>
<evidence type="ECO:0000256" key="7">
    <source>
        <dbReference type="ARBA" id="ARBA00022989"/>
    </source>
</evidence>
<dbReference type="GO" id="GO:0000139">
    <property type="term" value="C:Golgi membrane"/>
    <property type="evidence" value="ECO:0007669"/>
    <property type="project" value="UniProtKB-SubCell"/>
</dbReference>
<keyword evidence="3 10" id="KW-0328">Glycosyltransferase</keyword>
<dbReference type="AlphaFoldDB" id="A0A6P4JGT7"/>
<evidence type="ECO:0000256" key="9">
    <source>
        <dbReference type="ARBA" id="ARBA00023136"/>
    </source>
</evidence>
<dbReference type="GO" id="GO:0047220">
    <property type="term" value="F:galactosylxylosylprotein 3-beta-galactosyltransferase activity"/>
    <property type="evidence" value="ECO:0007669"/>
    <property type="project" value="TreeGrafter"/>
</dbReference>
<comment type="subcellular location">
    <subcellularLocation>
        <location evidence="1 10">Golgi apparatus membrane</location>
        <topology evidence="1 10">Single-pass type II membrane protein</topology>
    </subcellularLocation>
</comment>
<evidence type="ECO:0000256" key="1">
    <source>
        <dbReference type="ARBA" id="ARBA00004323"/>
    </source>
</evidence>
<evidence type="ECO:0000256" key="10">
    <source>
        <dbReference type="RuleBase" id="RU363063"/>
    </source>
</evidence>
<dbReference type="Pfam" id="PF01762">
    <property type="entry name" value="Galactosyl_T"/>
    <property type="match status" value="1"/>
</dbReference>
<dbReference type="Gene3D" id="3.90.550.50">
    <property type="match status" value="1"/>
</dbReference>
<dbReference type="PANTHER" id="PTHR11214">
    <property type="entry name" value="BETA-1,3-N-ACETYLGLUCOSAMINYLTRANSFERASE"/>
    <property type="match status" value="1"/>
</dbReference>
<keyword evidence="7" id="KW-1133">Transmembrane helix</keyword>
<organism evidence="11 12">
    <name type="scientific">Drosophila kikkawai</name>
    <name type="common">Fruit fly</name>
    <dbReference type="NCBI Taxonomy" id="30033"/>
    <lineage>
        <taxon>Eukaryota</taxon>
        <taxon>Metazoa</taxon>
        <taxon>Ecdysozoa</taxon>
        <taxon>Arthropoda</taxon>
        <taxon>Hexapoda</taxon>
        <taxon>Insecta</taxon>
        <taxon>Pterygota</taxon>
        <taxon>Neoptera</taxon>
        <taxon>Endopterygota</taxon>
        <taxon>Diptera</taxon>
        <taxon>Brachycera</taxon>
        <taxon>Muscomorpha</taxon>
        <taxon>Ephydroidea</taxon>
        <taxon>Drosophilidae</taxon>
        <taxon>Drosophila</taxon>
        <taxon>Sophophora</taxon>
    </lineage>
</organism>
<dbReference type="RefSeq" id="XP_017034766.1">
    <property type="nucleotide sequence ID" value="XM_017179277.3"/>
</dbReference>
<protein>
    <recommendedName>
        <fullName evidence="10">Hexosyltransferase</fullName>
        <ecNumber evidence="10">2.4.1.-</ecNumber>
    </recommendedName>
</protein>
<dbReference type="OrthoDB" id="1158011at2759"/>
<evidence type="ECO:0000313" key="11">
    <source>
        <dbReference type="Proteomes" id="UP001652661"/>
    </source>
</evidence>
<keyword evidence="4" id="KW-0808">Transferase</keyword>
<evidence type="ECO:0000256" key="6">
    <source>
        <dbReference type="ARBA" id="ARBA00022968"/>
    </source>
</evidence>